<dbReference type="EMBL" id="JAEMWV010000012">
    <property type="protein sequence ID" value="MBN8253620.1"/>
    <property type="molecule type" value="Genomic_DNA"/>
</dbReference>
<keyword evidence="2" id="KW-0732">Signal</keyword>
<keyword evidence="1" id="KW-1133">Transmembrane helix</keyword>
<comment type="caution">
    <text evidence="3">The sequence shown here is derived from an EMBL/GenBank/DDBJ whole genome shotgun (WGS) entry which is preliminary data.</text>
</comment>
<dbReference type="RefSeq" id="WP_206783097.1">
    <property type="nucleotide sequence ID" value="NZ_JAEMWV010000012.1"/>
</dbReference>
<name>A0A8I1MI87_9BACI</name>
<protein>
    <submittedName>
        <fullName evidence="3">Uncharacterized protein</fullName>
    </submittedName>
</protein>
<keyword evidence="1" id="KW-0812">Transmembrane</keyword>
<feature type="signal peptide" evidence="2">
    <location>
        <begin position="1"/>
        <end position="22"/>
    </location>
</feature>
<evidence type="ECO:0000313" key="3">
    <source>
        <dbReference type="EMBL" id="MBN8253620.1"/>
    </source>
</evidence>
<accession>A0A8I1MI87</accession>
<feature type="chain" id="PRO_5039563191" evidence="2">
    <location>
        <begin position="23"/>
        <end position="400"/>
    </location>
</feature>
<feature type="transmembrane region" description="Helical" evidence="1">
    <location>
        <begin position="358"/>
        <end position="378"/>
    </location>
</feature>
<proteinExistence type="predicted"/>
<sequence length="400" mass="45829">MKKLTILILIGLSLCMSHQLLIARHVVYAEGNKETTTPTTPDSIQQPETNSKEIFERLYKEGYELGQVDGYNNKKYESFSNDSIVNQSSQESQWLMLGYTVGYEKGKGQKQEEILAQQEKERTAGEQEGYKKGIEDYKQASISSKPLQTPVKSTEWNKGFAHGYKQAVEIMDLAIKAKEDGYNQGLELDMLNIPDLYSADEITRKAYEEGFDIGQNKRTQKLKAKYEKEGFHQGYALQDMFTPQGLAPELAEAFKKGFIKGENQKEKDTYKQGFNFAFTSLKYKEPANDQVDTRLIQWFKEGYQSNKVASPLRKEAYRSGWSIGNKMDLPTKYKENKAAVDMYKKYYKLGQQKQKKTAFEISTILLVIISVVGIYTLFRRNKDINQGSNIEIYGIEKTAK</sequence>
<evidence type="ECO:0000313" key="4">
    <source>
        <dbReference type="Proteomes" id="UP000664578"/>
    </source>
</evidence>
<gene>
    <name evidence="3" type="ORF">JF537_18880</name>
</gene>
<evidence type="ECO:0000256" key="2">
    <source>
        <dbReference type="SAM" id="SignalP"/>
    </source>
</evidence>
<organism evidence="3 4">
    <name type="scientific">Priestia flexa</name>
    <dbReference type="NCBI Taxonomy" id="86664"/>
    <lineage>
        <taxon>Bacteria</taxon>
        <taxon>Bacillati</taxon>
        <taxon>Bacillota</taxon>
        <taxon>Bacilli</taxon>
        <taxon>Bacillales</taxon>
        <taxon>Bacillaceae</taxon>
        <taxon>Priestia</taxon>
    </lineage>
</organism>
<evidence type="ECO:0000256" key="1">
    <source>
        <dbReference type="SAM" id="Phobius"/>
    </source>
</evidence>
<reference evidence="3" key="1">
    <citation type="submission" date="2020-12" db="EMBL/GenBank/DDBJ databases">
        <title>PHA producing bacteria isolated from mangrove.</title>
        <authorList>
            <person name="Zheng W."/>
            <person name="Yu S."/>
            <person name="Huang Y."/>
        </authorList>
    </citation>
    <scope>NUCLEOTIDE SEQUENCE</scope>
    <source>
        <strain evidence="3">GN22-4</strain>
    </source>
</reference>
<dbReference type="Proteomes" id="UP000664578">
    <property type="component" value="Unassembled WGS sequence"/>
</dbReference>
<dbReference type="AlphaFoldDB" id="A0A8I1MI87"/>
<keyword evidence="1" id="KW-0472">Membrane</keyword>